<accession>A0ABW7GAP7</accession>
<dbReference type="Proteomes" id="UP001606305">
    <property type="component" value="Unassembled WGS sequence"/>
</dbReference>
<dbReference type="EMBL" id="JBIGIA010000016">
    <property type="protein sequence ID" value="MFG6458940.1"/>
    <property type="molecule type" value="Genomic_DNA"/>
</dbReference>
<evidence type="ECO:0008006" key="4">
    <source>
        <dbReference type="Google" id="ProtNLM"/>
    </source>
</evidence>
<organism evidence="2 3">
    <name type="scientific">Pelomonas nitida</name>
    <dbReference type="NCBI Taxonomy" id="3299027"/>
    <lineage>
        <taxon>Bacteria</taxon>
        <taxon>Pseudomonadati</taxon>
        <taxon>Pseudomonadota</taxon>
        <taxon>Betaproteobacteria</taxon>
        <taxon>Burkholderiales</taxon>
        <taxon>Sphaerotilaceae</taxon>
        <taxon>Roseateles</taxon>
    </lineage>
</organism>
<comment type="caution">
    <text evidence="2">The sequence shown here is derived from an EMBL/GenBank/DDBJ whole genome shotgun (WGS) entry which is preliminary data.</text>
</comment>
<proteinExistence type="predicted"/>
<sequence>MSIRSLLLALAAFAVLAAWVAWPGRPAADSPAMHSPVPVLPQAPPPLVVAQPAAVAAASTPAPACEPSAPLGAHERGMVQQRVPATLSSGPPGDQVLALLLQRPTADDAAALTPWAAQVRQAALQSQDALALRWAGSACADPVCRRELLQARLQLEPDNALHWLAWLDESPAASDEAWQGLAAARYWREQPQAAAERIGRALPPGLSAAQREAVLQPWLGQDWAAPVAPAAVLSVMCGHYGPGHPVGAACAHAAALMLEAGDSRAGWQQGAELARQLGRVDLPPPPAPAVPVAAAVEAAGCAANQSSP</sequence>
<evidence type="ECO:0000313" key="2">
    <source>
        <dbReference type="EMBL" id="MFG6458940.1"/>
    </source>
</evidence>
<keyword evidence="3" id="KW-1185">Reference proteome</keyword>
<gene>
    <name evidence="2" type="ORF">ACG00X_19050</name>
</gene>
<dbReference type="RefSeq" id="WP_394490418.1">
    <property type="nucleotide sequence ID" value="NZ_JBIGIA010000016.1"/>
</dbReference>
<feature type="signal peptide" evidence="1">
    <location>
        <begin position="1"/>
        <end position="17"/>
    </location>
</feature>
<keyword evidence="1" id="KW-0732">Signal</keyword>
<reference evidence="2 3" key="1">
    <citation type="submission" date="2024-09" db="EMBL/GenBank/DDBJ databases">
        <title>Novel species of the genus Pelomonas and Roseateles isolated from streams.</title>
        <authorList>
            <person name="Lu H."/>
        </authorList>
    </citation>
    <scope>NUCLEOTIDE SEQUENCE [LARGE SCALE GENOMIC DNA]</scope>
    <source>
        <strain evidence="2 3">BYS96W</strain>
    </source>
</reference>
<protein>
    <recommendedName>
        <fullName evidence="4">Secreted protein</fullName>
    </recommendedName>
</protein>
<evidence type="ECO:0000256" key="1">
    <source>
        <dbReference type="SAM" id="SignalP"/>
    </source>
</evidence>
<name>A0ABW7GAP7_9BURK</name>
<evidence type="ECO:0000313" key="3">
    <source>
        <dbReference type="Proteomes" id="UP001606305"/>
    </source>
</evidence>
<feature type="chain" id="PRO_5046009384" description="Secreted protein" evidence="1">
    <location>
        <begin position="18"/>
        <end position="308"/>
    </location>
</feature>